<evidence type="ECO:0000313" key="2">
    <source>
        <dbReference type="Proteomes" id="UP000653127"/>
    </source>
</evidence>
<dbReference type="RefSeq" id="WP_249281734.1">
    <property type="nucleotide sequence ID" value="NZ_JACRST010000001.1"/>
</dbReference>
<proteinExistence type="predicted"/>
<dbReference type="AlphaFoldDB" id="A0A926HZ61"/>
<protein>
    <submittedName>
        <fullName evidence="1">Helix-loop-helix domain-containing protein</fullName>
    </submittedName>
</protein>
<dbReference type="EMBL" id="JACRST010000001">
    <property type="protein sequence ID" value="MBC8545582.1"/>
    <property type="molecule type" value="Genomic_DNA"/>
</dbReference>
<reference evidence="1" key="1">
    <citation type="submission" date="2020-08" db="EMBL/GenBank/DDBJ databases">
        <title>Genome public.</title>
        <authorList>
            <person name="Liu C."/>
            <person name="Sun Q."/>
        </authorList>
    </citation>
    <scope>NUCLEOTIDE SEQUENCE</scope>
    <source>
        <strain evidence="1">NSJ-31</strain>
    </source>
</reference>
<sequence length="83" mass="8884">MKRKGSKIGLGRMSVAVVLVSTIVSVVTVILSNAAERRLHNKLMRCMDDLQQALPEIQKASKLYVAGHQPAGETAGMPAPGEE</sequence>
<keyword evidence="2" id="KW-1185">Reference proteome</keyword>
<name>A0A926HZ61_9FIRM</name>
<organism evidence="1 2">
    <name type="scientific">Ligaoa zhengdingensis</name>
    <dbReference type="NCBI Taxonomy" id="2763658"/>
    <lineage>
        <taxon>Bacteria</taxon>
        <taxon>Bacillati</taxon>
        <taxon>Bacillota</taxon>
        <taxon>Clostridia</taxon>
        <taxon>Eubacteriales</taxon>
        <taxon>Oscillospiraceae</taxon>
        <taxon>Ligaoa</taxon>
    </lineage>
</organism>
<evidence type="ECO:0000313" key="1">
    <source>
        <dbReference type="EMBL" id="MBC8545582.1"/>
    </source>
</evidence>
<comment type="caution">
    <text evidence="1">The sequence shown here is derived from an EMBL/GenBank/DDBJ whole genome shotgun (WGS) entry which is preliminary data.</text>
</comment>
<accession>A0A926HZ61</accession>
<gene>
    <name evidence="1" type="ORF">H8711_01340</name>
</gene>
<dbReference type="Proteomes" id="UP000653127">
    <property type="component" value="Unassembled WGS sequence"/>
</dbReference>